<comment type="similarity">
    <text evidence="1 5">Belongs to the peptidase S8 family.</text>
</comment>
<dbReference type="InterPro" id="IPR050131">
    <property type="entry name" value="Peptidase_S8_subtilisin-like"/>
</dbReference>
<feature type="chain" id="PRO_5008598682" evidence="6">
    <location>
        <begin position="21"/>
        <end position="418"/>
    </location>
</feature>
<feature type="active site" description="Charge relay system" evidence="5">
    <location>
        <position position="183"/>
    </location>
</feature>
<dbReference type="SUPFAM" id="SSF52743">
    <property type="entry name" value="Subtilisin-like"/>
    <property type="match status" value="1"/>
</dbReference>
<keyword evidence="4 5" id="KW-0720">Serine protease</keyword>
<evidence type="ECO:0000256" key="2">
    <source>
        <dbReference type="ARBA" id="ARBA00022670"/>
    </source>
</evidence>
<dbReference type="InterPro" id="IPR015500">
    <property type="entry name" value="Peptidase_S8_subtilisin-rel"/>
</dbReference>
<dbReference type="InterPro" id="IPR000209">
    <property type="entry name" value="Peptidase_S8/S53_dom"/>
</dbReference>
<keyword evidence="2 5" id="KW-0645">Protease</keyword>
<feature type="domain" description="Peptidase S8/S53" evidence="7">
    <location>
        <begin position="176"/>
        <end position="416"/>
    </location>
</feature>
<evidence type="ECO:0000256" key="3">
    <source>
        <dbReference type="ARBA" id="ARBA00022801"/>
    </source>
</evidence>
<dbReference type="Proteomes" id="UP000092321">
    <property type="component" value="Unassembled WGS sequence"/>
</dbReference>
<evidence type="ECO:0000256" key="4">
    <source>
        <dbReference type="ARBA" id="ARBA00022825"/>
    </source>
</evidence>
<dbReference type="GO" id="GO:0006508">
    <property type="term" value="P:proteolysis"/>
    <property type="evidence" value="ECO:0007669"/>
    <property type="project" value="UniProtKB-KW"/>
</dbReference>
<evidence type="ECO:0000256" key="1">
    <source>
        <dbReference type="ARBA" id="ARBA00011073"/>
    </source>
</evidence>
<evidence type="ECO:0000256" key="6">
    <source>
        <dbReference type="SAM" id="SignalP"/>
    </source>
</evidence>
<dbReference type="OrthoDB" id="206201at2759"/>
<feature type="signal peptide" evidence="6">
    <location>
        <begin position="1"/>
        <end position="20"/>
    </location>
</feature>
<gene>
    <name evidence="8" type="ORF">HANVADRAFT_53868</name>
</gene>
<feature type="active site" description="Charge relay system" evidence="5">
    <location>
        <position position="404"/>
    </location>
</feature>
<comment type="caution">
    <text evidence="8">The sequence shown here is derived from an EMBL/GenBank/DDBJ whole genome shotgun (WGS) entry which is preliminary data.</text>
</comment>
<evidence type="ECO:0000313" key="8">
    <source>
        <dbReference type="EMBL" id="OBA25529.1"/>
    </source>
</evidence>
<dbReference type="GO" id="GO:0004252">
    <property type="term" value="F:serine-type endopeptidase activity"/>
    <property type="evidence" value="ECO:0007669"/>
    <property type="project" value="UniProtKB-UniRule"/>
</dbReference>
<proteinExistence type="inferred from homology"/>
<organism evidence="8 9">
    <name type="scientific">Hanseniaspora valbyensis NRRL Y-1626</name>
    <dbReference type="NCBI Taxonomy" id="766949"/>
    <lineage>
        <taxon>Eukaryota</taxon>
        <taxon>Fungi</taxon>
        <taxon>Dikarya</taxon>
        <taxon>Ascomycota</taxon>
        <taxon>Saccharomycotina</taxon>
        <taxon>Saccharomycetes</taxon>
        <taxon>Saccharomycodales</taxon>
        <taxon>Saccharomycodaceae</taxon>
        <taxon>Hanseniaspora</taxon>
    </lineage>
</organism>
<evidence type="ECO:0000259" key="7">
    <source>
        <dbReference type="Pfam" id="PF00082"/>
    </source>
</evidence>
<dbReference type="PROSITE" id="PS51892">
    <property type="entry name" value="SUBTILASE"/>
    <property type="match status" value="1"/>
</dbReference>
<keyword evidence="3 5" id="KW-0378">Hydrolase</keyword>
<protein>
    <submittedName>
        <fullName evidence="8">Subtilisin-like protein</fullName>
    </submittedName>
</protein>
<dbReference type="PANTHER" id="PTHR43806">
    <property type="entry name" value="PEPTIDASE S8"/>
    <property type="match status" value="1"/>
</dbReference>
<dbReference type="Gene3D" id="3.40.50.200">
    <property type="entry name" value="Peptidase S8/S53 domain"/>
    <property type="match status" value="1"/>
</dbReference>
<dbReference type="PANTHER" id="PTHR43806:SF11">
    <property type="entry name" value="CEREVISIN-RELATED"/>
    <property type="match status" value="1"/>
</dbReference>
<dbReference type="InterPro" id="IPR036852">
    <property type="entry name" value="Peptidase_S8/S53_dom_sf"/>
</dbReference>
<dbReference type="EMBL" id="LXPE01000078">
    <property type="protein sequence ID" value="OBA25529.1"/>
    <property type="molecule type" value="Genomic_DNA"/>
</dbReference>
<keyword evidence="9" id="KW-1185">Reference proteome</keyword>
<name>A0A1B7T9W1_9ASCO</name>
<evidence type="ECO:0000256" key="5">
    <source>
        <dbReference type="PROSITE-ProRule" id="PRU01240"/>
    </source>
</evidence>
<feature type="active site" description="Charge relay system" evidence="5">
    <location>
        <position position="223"/>
    </location>
</feature>
<accession>A0A1B7T9W1</accession>
<sequence length="418" mass="46590">MILNKSIILLILHFITLSFANKIYKKQNKNNDEFVIQLKPGNDSCIQFLNKYYTSNSLAKSNQLLNDLKYKELKNFQKGNFIKPNSNELQSISFTDYYQLKKPNLLPDLNLIYGKFPQEVLAQMYEDPLILAISLNREFQLATNQEEEEEEQSFSSNSVVTLDDLSPFSNSKGGIGVDIYLYDTGIFPNQDHFDSRLHKILDYSSIRKKSNKNNSFSKQQHDHGTNLAAVIGSSQFGIAKKSNLYDMKLSNGGTTNLFTLLMALKQGYLHSRTTGRPSIFVIPWVAKKSHVLENVLSLMQNESLNTNHKKTFLTIVVPGGNSPGTSACLYSPAGTSKVITAGALVSKSKIIKNENGANLDKNDIAHFSAIGECIDYYAPGYKVNTLCYDSNYNKLKGCEKSGTSVSAAIIAGYLALDM</sequence>
<dbReference type="PRINTS" id="PR00723">
    <property type="entry name" value="SUBTILISIN"/>
</dbReference>
<reference evidence="9" key="1">
    <citation type="journal article" date="2016" name="Proc. Natl. Acad. Sci. U.S.A.">
        <title>Comparative genomics of biotechnologically important yeasts.</title>
        <authorList>
            <person name="Riley R."/>
            <person name="Haridas S."/>
            <person name="Wolfe K.H."/>
            <person name="Lopes M.R."/>
            <person name="Hittinger C.T."/>
            <person name="Goeker M."/>
            <person name="Salamov A.A."/>
            <person name="Wisecaver J.H."/>
            <person name="Long T.M."/>
            <person name="Calvey C.H."/>
            <person name="Aerts A.L."/>
            <person name="Barry K.W."/>
            <person name="Choi C."/>
            <person name="Clum A."/>
            <person name="Coughlan A.Y."/>
            <person name="Deshpande S."/>
            <person name="Douglass A.P."/>
            <person name="Hanson S.J."/>
            <person name="Klenk H.-P."/>
            <person name="LaButti K.M."/>
            <person name="Lapidus A."/>
            <person name="Lindquist E.A."/>
            <person name="Lipzen A.M."/>
            <person name="Meier-Kolthoff J.P."/>
            <person name="Ohm R.A."/>
            <person name="Otillar R.P."/>
            <person name="Pangilinan J.L."/>
            <person name="Peng Y."/>
            <person name="Rokas A."/>
            <person name="Rosa C.A."/>
            <person name="Scheuner C."/>
            <person name="Sibirny A.A."/>
            <person name="Slot J.C."/>
            <person name="Stielow J.B."/>
            <person name="Sun H."/>
            <person name="Kurtzman C.P."/>
            <person name="Blackwell M."/>
            <person name="Grigoriev I.V."/>
            <person name="Jeffries T.W."/>
        </authorList>
    </citation>
    <scope>NUCLEOTIDE SEQUENCE [LARGE SCALE GENOMIC DNA]</scope>
    <source>
        <strain evidence="9">NRRL Y-1626</strain>
    </source>
</reference>
<dbReference type="Pfam" id="PF00082">
    <property type="entry name" value="Peptidase_S8"/>
    <property type="match status" value="1"/>
</dbReference>
<dbReference type="AlphaFoldDB" id="A0A1B7T9W1"/>
<keyword evidence="6" id="KW-0732">Signal</keyword>
<evidence type="ECO:0000313" key="9">
    <source>
        <dbReference type="Proteomes" id="UP000092321"/>
    </source>
</evidence>